<organism evidence="1 2">
    <name type="scientific">Acetivibrio straminisolvens JCM 21531</name>
    <dbReference type="NCBI Taxonomy" id="1294263"/>
    <lineage>
        <taxon>Bacteria</taxon>
        <taxon>Bacillati</taxon>
        <taxon>Bacillota</taxon>
        <taxon>Clostridia</taxon>
        <taxon>Eubacteriales</taxon>
        <taxon>Oscillospiraceae</taxon>
        <taxon>Acetivibrio</taxon>
    </lineage>
</organism>
<comment type="caution">
    <text evidence="1">The sequence shown here is derived from an EMBL/GenBank/DDBJ whole genome shotgun (WGS) entry which is preliminary data.</text>
</comment>
<keyword evidence="2" id="KW-1185">Reference proteome</keyword>
<proteinExistence type="predicted"/>
<dbReference type="GO" id="GO:0016740">
    <property type="term" value="F:transferase activity"/>
    <property type="evidence" value="ECO:0007669"/>
    <property type="project" value="UniProtKB-KW"/>
</dbReference>
<evidence type="ECO:0000313" key="1">
    <source>
        <dbReference type="EMBL" id="GAE87028.1"/>
    </source>
</evidence>
<dbReference type="EMBL" id="BAVR01000003">
    <property type="protein sequence ID" value="GAE87028.1"/>
    <property type="molecule type" value="Genomic_DNA"/>
</dbReference>
<dbReference type="InterPro" id="IPR029055">
    <property type="entry name" value="Ntn_hydrolases_N"/>
</dbReference>
<gene>
    <name evidence="1" type="ORF">JCM21531_368</name>
</gene>
<dbReference type="STRING" id="1294263.JCM21531_368"/>
<accession>W4V2I4</accession>
<keyword evidence="1" id="KW-0315">Glutamine amidotransferase</keyword>
<name>W4V2I4_9FIRM</name>
<protein>
    <submittedName>
        <fullName evidence="1">Glutamine amidotransferase</fullName>
    </submittedName>
</protein>
<keyword evidence="1" id="KW-0808">Transferase</keyword>
<reference evidence="1" key="1">
    <citation type="journal article" date="2014" name="Genome Announc.">
        <title>Draft Genome Sequence of Clostridium straminisolvens Strain JCM 21531T, Isolated from a Cellulose-Degrading Bacterial Community.</title>
        <authorList>
            <person name="Yuki M."/>
            <person name="Oshima K."/>
            <person name="Suda W."/>
            <person name="Sakamoto M."/>
            <person name="Kitamura K."/>
            <person name="Iida T."/>
            <person name="Hattori M."/>
            <person name="Ohkuma M."/>
        </authorList>
    </citation>
    <scope>NUCLEOTIDE SEQUENCE [LARGE SCALE GENOMIC DNA]</scope>
    <source>
        <strain evidence="1">JCM 21531</strain>
    </source>
</reference>
<evidence type="ECO:0000313" key="2">
    <source>
        <dbReference type="Proteomes" id="UP000019109"/>
    </source>
</evidence>
<dbReference type="AlphaFoldDB" id="W4V2I4"/>
<sequence length="80" mass="8734">MLKEGQIRIPSGCAISGIFSKSGKRISGDAIIKSIATMHDRSNGLGGGFAGYGIYPEYKDFYAFHVFYDGDVAQDECEKF</sequence>
<dbReference type="SUPFAM" id="SSF56235">
    <property type="entry name" value="N-terminal nucleophile aminohydrolases (Ntn hydrolases)"/>
    <property type="match status" value="1"/>
</dbReference>
<dbReference type="Proteomes" id="UP000019109">
    <property type="component" value="Unassembled WGS sequence"/>
</dbReference>